<dbReference type="InterPro" id="IPR018103">
    <property type="entry name" value="Translation_control_tumour_CS"/>
</dbReference>
<dbReference type="FunFam" id="2.170.150.10:FF:000002">
    <property type="entry name" value="Translationally-controlled tumor protein homolog"/>
    <property type="match status" value="1"/>
</dbReference>
<reference evidence="4" key="1">
    <citation type="submission" date="2022-07" db="EMBL/GenBank/DDBJ databases">
        <title>Phylogenomic reconstructions and comparative analyses of Kickxellomycotina fungi.</title>
        <authorList>
            <person name="Reynolds N.K."/>
            <person name="Stajich J.E."/>
            <person name="Barry K."/>
            <person name="Grigoriev I.V."/>
            <person name="Crous P."/>
            <person name="Smith M.E."/>
        </authorList>
    </citation>
    <scope>NUCLEOTIDE SEQUENCE</scope>
    <source>
        <strain evidence="4">NBRC 105414</strain>
    </source>
</reference>
<evidence type="ECO:0000313" key="5">
    <source>
        <dbReference type="Proteomes" id="UP001140217"/>
    </source>
</evidence>
<accession>A0A9W8H8A7</accession>
<sequence length="166" mass="18289">MIVFKDIISKDELFSDALPIKEVGAAYEVDCAIITIGAVEVNTGANASAEEAAEALDDEAKTGINVVLSHNLAPTNFDKKTYMVYIKSYLKAVAAKLAETNPERVADFKTESAELVKKILANFKDYEFYTGESMDPEGMVALLNYREDGVTPYFTFFKDGVQGEKF</sequence>
<evidence type="ECO:0000256" key="2">
    <source>
        <dbReference type="PROSITE-ProRule" id="PRU01133"/>
    </source>
</evidence>
<dbReference type="InterPro" id="IPR011057">
    <property type="entry name" value="Mss4-like_sf"/>
</dbReference>
<gene>
    <name evidence="4" type="ORF">H4R18_005265</name>
</gene>
<evidence type="ECO:0000256" key="1">
    <source>
        <dbReference type="ARBA" id="ARBA00014759"/>
    </source>
</evidence>
<dbReference type="Proteomes" id="UP001140217">
    <property type="component" value="Unassembled WGS sequence"/>
</dbReference>
<organism evidence="4 5">
    <name type="scientific">Coemansia javaensis</name>
    <dbReference type="NCBI Taxonomy" id="2761396"/>
    <lineage>
        <taxon>Eukaryota</taxon>
        <taxon>Fungi</taxon>
        <taxon>Fungi incertae sedis</taxon>
        <taxon>Zoopagomycota</taxon>
        <taxon>Kickxellomycotina</taxon>
        <taxon>Kickxellomycetes</taxon>
        <taxon>Kickxellales</taxon>
        <taxon>Kickxellaceae</taxon>
        <taxon>Coemansia</taxon>
    </lineage>
</organism>
<dbReference type="PROSITE" id="PS51797">
    <property type="entry name" value="TCTP_3"/>
    <property type="match status" value="1"/>
</dbReference>
<dbReference type="AlphaFoldDB" id="A0A9W8H8A7"/>
<keyword evidence="5" id="KW-1185">Reference proteome</keyword>
<dbReference type="InterPro" id="IPR018105">
    <property type="entry name" value="Translational_control_tumour_p"/>
</dbReference>
<dbReference type="OrthoDB" id="10248936at2759"/>
<dbReference type="Gene3D" id="2.170.150.10">
    <property type="entry name" value="Metal Binding Protein, Guanine Nucleotide Exchange Factor, Chain A"/>
    <property type="match status" value="1"/>
</dbReference>
<dbReference type="SUPFAM" id="SSF51316">
    <property type="entry name" value="Mss4-like"/>
    <property type="match status" value="1"/>
</dbReference>
<evidence type="ECO:0000259" key="3">
    <source>
        <dbReference type="PROSITE" id="PS51797"/>
    </source>
</evidence>
<comment type="caution">
    <text evidence="4">The sequence shown here is derived from an EMBL/GenBank/DDBJ whole genome shotgun (WGS) entry which is preliminary data.</text>
</comment>
<protein>
    <recommendedName>
        <fullName evidence="1">Translationally-controlled tumor protein homolog</fullName>
    </recommendedName>
</protein>
<dbReference type="PRINTS" id="PR01653">
    <property type="entry name" value="TCTPROTEIN"/>
</dbReference>
<name>A0A9W8H8A7_9FUNG</name>
<proteinExistence type="inferred from homology"/>
<dbReference type="GO" id="GO:0005509">
    <property type="term" value="F:calcium ion binding"/>
    <property type="evidence" value="ECO:0007669"/>
    <property type="project" value="TreeGrafter"/>
</dbReference>
<dbReference type="Pfam" id="PF00838">
    <property type="entry name" value="TCTP"/>
    <property type="match status" value="1"/>
</dbReference>
<dbReference type="PANTHER" id="PTHR11991">
    <property type="entry name" value="TRANSLATIONALLY CONTROLLED TUMOR PROTEIN-RELATED"/>
    <property type="match status" value="1"/>
</dbReference>
<dbReference type="InterPro" id="IPR011323">
    <property type="entry name" value="Mss4/transl-control_tumour"/>
</dbReference>
<feature type="domain" description="TCTP" evidence="3">
    <location>
        <begin position="1"/>
        <end position="166"/>
    </location>
</feature>
<dbReference type="GO" id="GO:0005737">
    <property type="term" value="C:cytoplasm"/>
    <property type="evidence" value="ECO:0007669"/>
    <property type="project" value="TreeGrafter"/>
</dbReference>
<comment type="similarity">
    <text evidence="2">Belongs to the TCTP family.</text>
</comment>
<dbReference type="EMBL" id="JANBUL010000305">
    <property type="protein sequence ID" value="KAJ2777210.1"/>
    <property type="molecule type" value="Genomic_DNA"/>
</dbReference>
<evidence type="ECO:0000313" key="4">
    <source>
        <dbReference type="EMBL" id="KAJ2777210.1"/>
    </source>
</evidence>
<dbReference type="PANTHER" id="PTHR11991:SF0">
    <property type="entry name" value="TRANSLATIONALLY-CONTROLLED TUMOR PROTEIN"/>
    <property type="match status" value="1"/>
</dbReference>
<dbReference type="PROSITE" id="PS01003">
    <property type="entry name" value="TCTP_2"/>
    <property type="match status" value="1"/>
</dbReference>
<dbReference type="InterPro" id="IPR034737">
    <property type="entry name" value="TCTP"/>
</dbReference>